<reference evidence="2 3" key="1">
    <citation type="journal article" date="2016" name="BMC Genomics">
        <title>Type VI secretion systems of human gut Bacteroidales segregate into three genetic architectures, two of which are contained on mobile genetic elements.</title>
        <authorList>
            <person name="Coyne M.J."/>
            <person name="Roelofs K.G."/>
            <person name="Comstock L.E."/>
        </authorList>
    </citation>
    <scope>NUCLEOTIDE SEQUENCE [LARGE SCALE GENOMIC DNA]</scope>
    <source>
        <strain evidence="2 3">CL09T03C01</strain>
    </source>
</reference>
<feature type="transmembrane region" description="Helical" evidence="1">
    <location>
        <begin position="6"/>
        <end position="22"/>
    </location>
</feature>
<keyword evidence="1" id="KW-0812">Transmembrane</keyword>
<organism evidence="2 3">
    <name type="scientific">Bacteroides stercoris</name>
    <dbReference type="NCBI Taxonomy" id="46506"/>
    <lineage>
        <taxon>Bacteria</taxon>
        <taxon>Pseudomonadati</taxon>
        <taxon>Bacteroidota</taxon>
        <taxon>Bacteroidia</taxon>
        <taxon>Bacteroidales</taxon>
        <taxon>Bacteroidaceae</taxon>
        <taxon>Bacteroides</taxon>
    </lineage>
</organism>
<gene>
    <name evidence="2" type="ORF">AA415_02960</name>
</gene>
<dbReference type="AlphaFoldDB" id="A0A108T371"/>
<keyword evidence="1" id="KW-0472">Membrane</keyword>
<evidence type="ECO:0000256" key="1">
    <source>
        <dbReference type="SAM" id="Phobius"/>
    </source>
</evidence>
<comment type="caution">
    <text evidence="2">The sequence shown here is derived from an EMBL/GenBank/DDBJ whole genome shotgun (WGS) entry which is preliminary data.</text>
</comment>
<proteinExistence type="predicted"/>
<dbReference type="EMBL" id="LRGC01000021">
    <property type="protein sequence ID" value="KWR52373.1"/>
    <property type="molecule type" value="Genomic_DNA"/>
</dbReference>
<sequence length="88" mass="10454">METITTSAYITLFFVIFSLFIFKIPASHIRIEALEPFYFTEFFRDSNITRKVCPENHICHIICIKPRYSRPNGSKKKLFFRMFVGKIP</sequence>
<dbReference type="Proteomes" id="UP000056419">
    <property type="component" value="Unassembled WGS sequence"/>
</dbReference>
<accession>A0A108T371</accession>
<protein>
    <submittedName>
        <fullName evidence="2">Uncharacterized protein</fullName>
    </submittedName>
</protein>
<keyword evidence="3" id="KW-1185">Reference proteome</keyword>
<keyword evidence="1" id="KW-1133">Transmembrane helix</keyword>
<evidence type="ECO:0000313" key="3">
    <source>
        <dbReference type="Proteomes" id="UP000056419"/>
    </source>
</evidence>
<name>A0A108T371_BACSE</name>
<evidence type="ECO:0000313" key="2">
    <source>
        <dbReference type="EMBL" id="KWR52373.1"/>
    </source>
</evidence>